<dbReference type="Pfam" id="PF13412">
    <property type="entry name" value="HTH_24"/>
    <property type="match status" value="1"/>
</dbReference>
<dbReference type="Pfam" id="PF04198">
    <property type="entry name" value="Sugar-bind"/>
    <property type="match status" value="1"/>
</dbReference>
<dbReference type="SUPFAM" id="SSF46689">
    <property type="entry name" value="Homeodomain-like"/>
    <property type="match status" value="1"/>
</dbReference>
<dbReference type="Gene3D" id="1.10.10.60">
    <property type="entry name" value="Homeodomain-like"/>
    <property type="match status" value="1"/>
</dbReference>
<proteinExistence type="inferred from homology"/>
<dbReference type="Gene3D" id="3.40.50.1360">
    <property type="match status" value="1"/>
</dbReference>
<dbReference type="InterPro" id="IPR051054">
    <property type="entry name" value="SorC_transcr_regulators"/>
</dbReference>
<evidence type="ECO:0000256" key="2">
    <source>
        <dbReference type="ARBA" id="ARBA00023015"/>
    </source>
</evidence>
<evidence type="ECO:0000256" key="1">
    <source>
        <dbReference type="ARBA" id="ARBA00010466"/>
    </source>
</evidence>
<sequence length="342" mass="36360">MADAGRRDDIELLLRVSRMYYEEQLTQAEIARRVGYSRASVSRMLTRARETGIVTISISHPLERILSVERGLRQALPLQVVRVTPTHDDNILDAIGRSAAELLTDTVTDGQVVAVGNGRSVAATARHLRPVPRTGCTIVQLLGSVPGGLPAWGRDAPTVCSRIAQRLGAKTARMAVPLMVDDPALLQPLMREEKVATVLALAARADVALVGVAGIEAHGAGNILAEYLTAEVREAIRAGGATGHILDHHFDARGRHVPTPLTARTLALPLRDLRKIPLVIGVAAGSDKVEAIVSAVRGGILNGLVTDDETASSILQHVHEIRTRGHDIRAGAAPGRGTPTRG</sequence>
<feature type="domain" description="Sugar-binding" evidence="5">
    <location>
        <begin position="61"/>
        <end position="315"/>
    </location>
</feature>
<dbReference type="EMBL" id="CP032514">
    <property type="protein sequence ID" value="AYD89947.1"/>
    <property type="molecule type" value="Genomic_DNA"/>
</dbReference>
<name>A0ABM6Z3M2_9ACTO</name>
<evidence type="ECO:0000256" key="3">
    <source>
        <dbReference type="ARBA" id="ARBA00023125"/>
    </source>
</evidence>
<accession>A0ABM6Z3M2</accession>
<comment type="similarity">
    <text evidence="1">Belongs to the SorC transcriptional regulatory family.</text>
</comment>
<dbReference type="RefSeq" id="WP_119835977.1">
    <property type="nucleotide sequence ID" value="NZ_CP032514.1"/>
</dbReference>
<organism evidence="6 7">
    <name type="scientific">Actinomyces lilanjuaniae</name>
    <dbReference type="NCBI Taxonomy" id="2321394"/>
    <lineage>
        <taxon>Bacteria</taxon>
        <taxon>Bacillati</taxon>
        <taxon>Actinomycetota</taxon>
        <taxon>Actinomycetes</taxon>
        <taxon>Actinomycetales</taxon>
        <taxon>Actinomycetaceae</taxon>
        <taxon>Actinomyces</taxon>
    </lineage>
</organism>
<keyword evidence="7" id="KW-1185">Reference proteome</keyword>
<dbReference type="InterPro" id="IPR009057">
    <property type="entry name" value="Homeodomain-like_sf"/>
</dbReference>
<dbReference type="PANTHER" id="PTHR34294:SF1">
    <property type="entry name" value="TRANSCRIPTIONAL REGULATOR LSRR"/>
    <property type="match status" value="1"/>
</dbReference>
<dbReference type="Proteomes" id="UP000273001">
    <property type="component" value="Chromosome"/>
</dbReference>
<dbReference type="SUPFAM" id="SSF100950">
    <property type="entry name" value="NagB/RpiA/CoA transferase-like"/>
    <property type="match status" value="1"/>
</dbReference>
<evidence type="ECO:0000313" key="6">
    <source>
        <dbReference type="EMBL" id="AYD89947.1"/>
    </source>
</evidence>
<reference evidence="6 7" key="1">
    <citation type="submission" date="2018-09" db="EMBL/GenBank/DDBJ databases">
        <authorList>
            <person name="Li J."/>
        </authorList>
    </citation>
    <scope>NUCLEOTIDE SEQUENCE [LARGE SCALE GENOMIC DNA]</scope>
    <source>
        <strain evidence="6 7">2129</strain>
    </source>
</reference>
<keyword evidence="2" id="KW-0805">Transcription regulation</keyword>
<dbReference type="InterPro" id="IPR007324">
    <property type="entry name" value="Sugar-bd_dom_put"/>
</dbReference>
<keyword evidence="4" id="KW-0804">Transcription</keyword>
<gene>
    <name evidence="6" type="ORF">D5R93_07785</name>
</gene>
<keyword evidence="3" id="KW-0238">DNA-binding</keyword>
<protein>
    <submittedName>
        <fullName evidence="6">Sugar-binding transcriptional regulator</fullName>
    </submittedName>
</protein>
<evidence type="ECO:0000313" key="7">
    <source>
        <dbReference type="Proteomes" id="UP000273001"/>
    </source>
</evidence>
<dbReference type="PANTHER" id="PTHR34294">
    <property type="entry name" value="TRANSCRIPTIONAL REGULATOR-RELATED"/>
    <property type="match status" value="1"/>
</dbReference>
<dbReference type="InterPro" id="IPR037171">
    <property type="entry name" value="NagB/RpiA_transferase-like"/>
</dbReference>
<evidence type="ECO:0000256" key="4">
    <source>
        <dbReference type="ARBA" id="ARBA00023163"/>
    </source>
</evidence>
<evidence type="ECO:0000259" key="5">
    <source>
        <dbReference type="Pfam" id="PF04198"/>
    </source>
</evidence>